<feature type="transmembrane region" description="Helical" evidence="7">
    <location>
        <begin position="92"/>
        <end position="115"/>
    </location>
</feature>
<evidence type="ECO:0000256" key="3">
    <source>
        <dbReference type="ARBA" id="ARBA00022989"/>
    </source>
</evidence>
<feature type="transmembrane region" description="Helical" evidence="7">
    <location>
        <begin position="209"/>
        <end position="229"/>
    </location>
</feature>
<dbReference type="AlphaFoldDB" id="A0A3N2Q111"/>
<dbReference type="InterPro" id="IPR049326">
    <property type="entry name" value="Rhodopsin_dom_fungi"/>
</dbReference>
<dbReference type="STRING" id="1314773.A0A3N2Q111"/>
<feature type="transmembrane region" description="Helical" evidence="7">
    <location>
        <begin position="178"/>
        <end position="197"/>
    </location>
</feature>
<evidence type="ECO:0000256" key="4">
    <source>
        <dbReference type="ARBA" id="ARBA00023136"/>
    </source>
</evidence>
<feature type="transmembrane region" description="Helical" evidence="7">
    <location>
        <begin position="241"/>
        <end position="263"/>
    </location>
</feature>
<feature type="domain" description="Rhodopsin" evidence="8">
    <location>
        <begin position="24"/>
        <end position="265"/>
    </location>
</feature>
<organism evidence="9 10">
    <name type="scientific">Sodiomyces alkalinus (strain CBS 110278 / VKM F-3762 / F11)</name>
    <name type="common">Alkaliphilic filamentous fungus</name>
    <dbReference type="NCBI Taxonomy" id="1314773"/>
    <lineage>
        <taxon>Eukaryota</taxon>
        <taxon>Fungi</taxon>
        <taxon>Dikarya</taxon>
        <taxon>Ascomycota</taxon>
        <taxon>Pezizomycotina</taxon>
        <taxon>Sordariomycetes</taxon>
        <taxon>Hypocreomycetidae</taxon>
        <taxon>Glomerellales</taxon>
        <taxon>Plectosphaerellaceae</taxon>
        <taxon>Sodiomyces</taxon>
    </lineage>
</organism>
<keyword evidence="3 7" id="KW-1133">Transmembrane helix</keyword>
<dbReference type="RefSeq" id="XP_028468255.1">
    <property type="nucleotide sequence ID" value="XM_028611139.1"/>
</dbReference>
<evidence type="ECO:0000256" key="2">
    <source>
        <dbReference type="ARBA" id="ARBA00022692"/>
    </source>
</evidence>
<accession>A0A3N2Q111</accession>
<keyword evidence="2 7" id="KW-0812">Transmembrane</keyword>
<keyword evidence="10" id="KW-1185">Reference proteome</keyword>
<comment type="subcellular location">
    <subcellularLocation>
        <location evidence="1">Membrane</location>
        <topology evidence="1">Multi-pass membrane protein</topology>
    </subcellularLocation>
</comment>
<evidence type="ECO:0000256" key="1">
    <source>
        <dbReference type="ARBA" id="ARBA00004141"/>
    </source>
</evidence>
<dbReference type="Pfam" id="PF20684">
    <property type="entry name" value="Fung_rhodopsin"/>
    <property type="match status" value="1"/>
</dbReference>
<evidence type="ECO:0000259" key="8">
    <source>
        <dbReference type="Pfam" id="PF20684"/>
    </source>
</evidence>
<name>A0A3N2Q111_SODAK</name>
<reference evidence="9 10" key="1">
    <citation type="journal article" date="2018" name="Mol. Ecol.">
        <title>The obligate alkalophilic soda-lake fungus Sodiomyces alkalinus has shifted to a protein diet.</title>
        <authorList>
            <person name="Grum-Grzhimaylo A.A."/>
            <person name="Falkoski D.L."/>
            <person name="van den Heuvel J."/>
            <person name="Valero-Jimenez C.A."/>
            <person name="Min B."/>
            <person name="Choi I.G."/>
            <person name="Lipzen A."/>
            <person name="Daum C.G."/>
            <person name="Aanen D.K."/>
            <person name="Tsang A."/>
            <person name="Henrissat B."/>
            <person name="Bilanenko E.N."/>
            <person name="de Vries R.P."/>
            <person name="van Kan J.A.L."/>
            <person name="Grigoriev I.V."/>
            <person name="Debets A.J.M."/>
        </authorList>
    </citation>
    <scope>NUCLEOTIDE SEQUENCE [LARGE SCALE GENOMIC DNA]</scope>
    <source>
        <strain evidence="9 10">F11</strain>
    </source>
</reference>
<feature type="transmembrane region" description="Helical" evidence="7">
    <location>
        <begin position="43"/>
        <end position="62"/>
    </location>
</feature>
<proteinExistence type="inferred from homology"/>
<feature type="compositionally biased region" description="Gly residues" evidence="6">
    <location>
        <begin position="291"/>
        <end position="304"/>
    </location>
</feature>
<protein>
    <recommendedName>
        <fullName evidence="8">Rhodopsin domain-containing protein</fullName>
    </recommendedName>
</protein>
<dbReference type="OrthoDB" id="3903189at2759"/>
<dbReference type="GO" id="GO:0016020">
    <property type="term" value="C:membrane"/>
    <property type="evidence" value="ECO:0007669"/>
    <property type="project" value="UniProtKB-SubCell"/>
</dbReference>
<feature type="region of interest" description="Disordered" evidence="6">
    <location>
        <begin position="345"/>
        <end position="372"/>
    </location>
</feature>
<dbReference type="InterPro" id="IPR052337">
    <property type="entry name" value="SAT4-like"/>
</dbReference>
<sequence length="372" mass="41471">MSGLGLARESWTWYGLTWVVVVARMVSRILLRGSITKLQADDLLVVFAMACDTVLIAGMNIISHTNSNLIDPADTSPLTPESIAEREYGSKWVLVVEQMQCIVIWTVKICFLLMFNRLTITLRQNIAVMMVAAYVIVGFIVMEALYLAVWCRPFHQYWAVPPDNVQCSAATNHLITNTVLNISSDILIILIPMPVLLQSQIPRKRKLILCGVFALGMFTILCAVLNKYYSFTEPFGQDWTFWYIRESSTALIVANLPLTWTVLRRIFNLKAFDGGKSSSCSHRRYGRTGPAPGGGRRNTNGGVGQDASDSQERINGGVGGYPHTIPLRIYQRQEVEVRSHRAMTLEERDEESIRGGGGGIVGLRSKGVRQDV</sequence>
<keyword evidence="4 7" id="KW-0472">Membrane</keyword>
<evidence type="ECO:0000313" key="9">
    <source>
        <dbReference type="EMBL" id="ROT40449.1"/>
    </source>
</evidence>
<evidence type="ECO:0000256" key="5">
    <source>
        <dbReference type="ARBA" id="ARBA00038359"/>
    </source>
</evidence>
<dbReference type="Proteomes" id="UP000272025">
    <property type="component" value="Unassembled WGS sequence"/>
</dbReference>
<evidence type="ECO:0000256" key="6">
    <source>
        <dbReference type="SAM" id="MobiDB-lite"/>
    </source>
</evidence>
<dbReference type="GeneID" id="39579617"/>
<evidence type="ECO:0000256" key="7">
    <source>
        <dbReference type="SAM" id="Phobius"/>
    </source>
</evidence>
<evidence type="ECO:0000313" key="10">
    <source>
        <dbReference type="Proteomes" id="UP000272025"/>
    </source>
</evidence>
<feature type="transmembrane region" description="Helical" evidence="7">
    <location>
        <begin position="127"/>
        <end position="149"/>
    </location>
</feature>
<feature type="transmembrane region" description="Helical" evidence="7">
    <location>
        <begin position="12"/>
        <end position="31"/>
    </location>
</feature>
<feature type="region of interest" description="Disordered" evidence="6">
    <location>
        <begin position="275"/>
        <end position="320"/>
    </location>
</feature>
<dbReference type="PANTHER" id="PTHR33048:SF149">
    <property type="entry name" value="UBID FAMILY DECARBOXYLASE"/>
    <property type="match status" value="1"/>
</dbReference>
<dbReference type="EMBL" id="ML119052">
    <property type="protein sequence ID" value="ROT40449.1"/>
    <property type="molecule type" value="Genomic_DNA"/>
</dbReference>
<gene>
    <name evidence="9" type="ORF">SODALDRAFT_330164</name>
</gene>
<comment type="similarity">
    <text evidence="5">Belongs to the SAT4 family.</text>
</comment>
<dbReference type="PANTHER" id="PTHR33048">
    <property type="entry name" value="PTH11-LIKE INTEGRAL MEMBRANE PROTEIN (AFU_ORTHOLOGUE AFUA_5G11245)"/>
    <property type="match status" value="1"/>
</dbReference>